<evidence type="ECO:0000256" key="4">
    <source>
        <dbReference type="ARBA" id="ARBA00022741"/>
    </source>
</evidence>
<dbReference type="SFLD" id="SFLDF00027">
    <property type="entry name" value="p-type_atpase"/>
    <property type="match status" value="1"/>
</dbReference>
<dbReference type="InterPro" id="IPR001757">
    <property type="entry name" value="P_typ_ATPase"/>
</dbReference>
<dbReference type="Gene3D" id="2.70.150.10">
    <property type="entry name" value="Calcium-transporting ATPase, cytoplasmic transduction domain A"/>
    <property type="match status" value="1"/>
</dbReference>
<name>A0A7S3RYF5_EMIHU</name>
<dbReference type="PANTHER" id="PTHR43294">
    <property type="entry name" value="SODIUM/POTASSIUM-TRANSPORTING ATPASE SUBUNIT ALPHA"/>
    <property type="match status" value="1"/>
</dbReference>
<dbReference type="InterPro" id="IPR059000">
    <property type="entry name" value="ATPase_P-type_domA"/>
</dbReference>
<evidence type="ECO:0000256" key="6">
    <source>
        <dbReference type="ARBA" id="ARBA00022967"/>
    </source>
</evidence>
<evidence type="ECO:0000259" key="12">
    <source>
        <dbReference type="Pfam" id="PF00689"/>
    </source>
</evidence>
<dbReference type="GO" id="GO:0005391">
    <property type="term" value="F:P-type sodium:potassium-exchanging transporter activity"/>
    <property type="evidence" value="ECO:0007669"/>
    <property type="project" value="TreeGrafter"/>
</dbReference>
<dbReference type="InterPro" id="IPR023214">
    <property type="entry name" value="HAD_sf"/>
</dbReference>
<dbReference type="GO" id="GO:0016887">
    <property type="term" value="F:ATP hydrolysis activity"/>
    <property type="evidence" value="ECO:0007669"/>
    <property type="project" value="InterPro"/>
</dbReference>
<dbReference type="SUPFAM" id="SSF56784">
    <property type="entry name" value="HAD-like"/>
    <property type="match status" value="1"/>
</dbReference>
<keyword evidence="2" id="KW-1003">Cell membrane</keyword>
<gene>
    <name evidence="14" type="ORF">EHUX00137_LOCUS10137</name>
</gene>
<keyword evidence="4" id="KW-0547">Nucleotide-binding</keyword>
<evidence type="ECO:0000313" key="14">
    <source>
        <dbReference type="EMBL" id="CAE0538150.1"/>
    </source>
</evidence>
<protein>
    <recommendedName>
        <fullName evidence="15">Cation-transporting P-type ATPase N-terminal domain-containing protein</fullName>
    </recommendedName>
</protein>
<dbReference type="Pfam" id="PF00690">
    <property type="entry name" value="Cation_ATPase_N"/>
    <property type="match status" value="1"/>
</dbReference>
<dbReference type="InterPro" id="IPR023298">
    <property type="entry name" value="ATPase_P-typ_TM_dom_sf"/>
</dbReference>
<feature type="domain" description="P-type ATPase A" evidence="11">
    <location>
        <begin position="208"/>
        <end position="314"/>
    </location>
</feature>
<dbReference type="Pfam" id="PF00122">
    <property type="entry name" value="E1-E2_ATPase"/>
    <property type="match status" value="1"/>
</dbReference>
<dbReference type="PROSITE" id="PS00154">
    <property type="entry name" value="ATPASE_E1_E2"/>
    <property type="match status" value="1"/>
</dbReference>
<dbReference type="InterPro" id="IPR008250">
    <property type="entry name" value="ATPase_P-typ_transduc_dom_A_sf"/>
</dbReference>
<dbReference type="InterPro" id="IPR036412">
    <property type="entry name" value="HAD-like_sf"/>
</dbReference>
<feature type="region of interest" description="Disordered" evidence="9">
    <location>
        <begin position="255"/>
        <end position="276"/>
    </location>
</feature>
<dbReference type="NCBIfam" id="TIGR01494">
    <property type="entry name" value="ATPase_P-type"/>
    <property type="match status" value="2"/>
</dbReference>
<dbReference type="GO" id="GO:0006883">
    <property type="term" value="P:intracellular sodium ion homeostasis"/>
    <property type="evidence" value="ECO:0007669"/>
    <property type="project" value="TreeGrafter"/>
</dbReference>
<evidence type="ECO:0000259" key="13">
    <source>
        <dbReference type="Pfam" id="PF00690"/>
    </source>
</evidence>
<dbReference type="SUPFAM" id="SSF81665">
    <property type="entry name" value="Calcium ATPase, transmembrane domain M"/>
    <property type="match status" value="1"/>
</dbReference>
<evidence type="ECO:0000256" key="9">
    <source>
        <dbReference type="SAM" id="MobiDB-lite"/>
    </source>
</evidence>
<dbReference type="InterPro" id="IPR044492">
    <property type="entry name" value="P_typ_ATPase_HD_dom"/>
</dbReference>
<accession>A0A7S3RYF5</accession>
<dbReference type="GO" id="GO:1902600">
    <property type="term" value="P:proton transmembrane transport"/>
    <property type="evidence" value="ECO:0007669"/>
    <property type="project" value="TreeGrafter"/>
</dbReference>
<dbReference type="SFLD" id="SFLDS00003">
    <property type="entry name" value="Haloacid_Dehalogenase"/>
    <property type="match status" value="1"/>
</dbReference>
<dbReference type="SUPFAM" id="SSF81660">
    <property type="entry name" value="Metal cation-transporting ATPase, ATP-binding domain N"/>
    <property type="match status" value="1"/>
</dbReference>
<dbReference type="GO" id="GO:0005524">
    <property type="term" value="F:ATP binding"/>
    <property type="evidence" value="ECO:0007669"/>
    <property type="project" value="UniProtKB-KW"/>
</dbReference>
<dbReference type="Pfam" id="PF13246">
    <property type="entry name" value="Cation_ATPase"/>
    <property type="match status" value="1"/>
</dbReference>
<dbReference type="PRINTS" id="PR00119">
    <property type="entry name" value="CATATPASE"/>
</dbReference>
<evidence type="ECO:0000259" key="11">
    <source>
        <dbReference type="Pfam" id="PF00122"/>
    </source>
</evidence>
<dbReference type="SUPFAM" id="SSF81653">
    <property type="entry name" value="Calcium ATPase, transduction domain A"/>
    <property type="match status" value="1"/>
</dbReference>
<feature type="transmembrane region" description="Helical" evidence="10">
    <location>
        <begin position="329"/>
        <end position="351"/>
    </location>
</feature>
<organism evidence="14">
    <name type="scientific">Emiliania huxleyi</name>
    <name type="common">Coccolithophore</name>
    <name type="synonym">Pontosphaera huxleyi</name>
    <dbReference type="NCBI Taxonomy" id="2903"/>
    <lineage>
        <taxon>Eukaryota</taxon>
        <taxon>Haptista</taxon>
        <taxon>Haptophyta</taxon>
        <taxon>Prymnesiophyceae</taxon>
        <taxon>Isochrysidales</taxon>
        <taxon>Noelaerhabdaceae</taxon>
        <taxon>Emiliania</taxon>
    </lineage>
</organism>
<dbReference type="InterPro" id="IPR023299">
    <property type="entry name" value="ATPase_P-typ_cyto_dom_N"/>
</dbReference>
<dbReference type="EMBL" id="HBIR01013769">
    <property type="protein sequence ID" value="CAE0538150.1"/>
    <property type="molecule type" value="Transcribed_RNA"/>
</dbReference>
<evidence type="ECO:0000256" key="8">
    <source>
        <dbReference type="ARBA" id="ARBA00023136"/>
    </source>
</evidence>
<sequence>MGGASGEYHKGMSVRNSRALSTGRGAKSKSGTRATRSSMIITTAEEIRQRQIYLYEAGKDPEERDYHTSAHTKDPSVLLPSQNSMLGSDGLACKSGPAGLEMAEIPTLQQVSGKNKITPPEKESIWIRLFRQIFAGIFNVLLWCTIVVEIGLIYTGLSDDAITPIILAAVVISAGLLQWWTELKAESMMDALSGMQATAPVPVVRRSKGKRMELMIECDDLLPGDVVFLKSGDRIPADVRILWCTDGMEVDNAALTGESIPEPRDPSTAEEGSPPSHARNLAFYGTTVVKGNATAVVFFIGDSTFLGKIASSIQSARSKSTLEIQIEHFVHLIAVVAIIVGVASLIATSVSGHDLGEIISTSVGALFAQVPEGLIPTVTISLMIASQKMSDRNVLVRKLDAVETLGCVSVVCSDKTGTLTKGDMTLREMVYFAKPGSMSTDTDFAKTNPKDDVGLGSKMLRAAVRNNATVVQGPGNYTGSPTEVALMKAGVEAWGEAGAKEVMGTDTLYEIPFDSANKYMFVAEPAPDGGQIFSLKGAPERVLKFCKYVYVGTGAKASVQPMTPEMLDAISAGAKGLMKTARRVLGIAEKRANFPADYDWDKATGDHAKANFLPDMVFIGLFGIQDPPKAGVKEAVEDCHDAGVNVIMITGDHPDTGTAIAKEISIIAEGDDKLPFTIITDKELADKVPSGDTFVDDGSEEALRLEAFWTQVVVHARVFARVTPIHKQLIVQALQKWGGKRPDGKVYGDIVAMTGDGVNDAPALKQANVGVAMGIRGTEVAKDAADIILLDDEFSSIVLGIEQGRLSSENLQKSIAYTLCSKVPQCIPNFMELVGVPLALNITQVLAIDIGTDIWTAIAYAWQPKESALMARLPRHPLVEKIVNSGVLIYAYGYMGMMQMACCWLAFFFLAPGMIANVGKGSYTPEEALINTTASTLYYYTLVVGQIAAAMATTTNAESLLKYMAPNMKLNICIVFEIAFAAAVIYVPSFQGVFKTTGLTTTQMLAPWGTFIIILICEEVRKSAVRSKQAPVAAPDGLKAGLLAS</sequence>
<evidence type="ECO:0000256" key="1">
    <source>
        <dbReference type="ARBA" id="ARBA00004651"/>
    </source>
</evidence>
<dbReference type="PANTHER" id="PTHR43294:SF21">
    <property type="entry name" value="CATION TRANSPORTING ATPASE"/>
    <property type="match status" value="1"/>
</dbReference>
<feature type="domain" description="Cation-transporting P-type ATPase C-terminal" evidence="12">
    <location>
        <begin position="837"/>
        <end position="1022"/>
    </location>
</feature>
<dbReference type="Pfam" id="PF00689">
    <property type="entry name" value="Cation_ATPase_C"/>
    <property type="match status" value="1"/>
</dbReference>
<dbReference type="AlphaFoldDB" id="A0A7S3RYF5"/>
<feature type="transmembrane region" description="Helical" evidence="10">
    <location>
        <begin position="891"/>
        <end position="917"/>
    </location>
</feature>
<dbReference type="SFLD" id="SFLDG00002">
    <property type="entry name" value="C1.7:_P-type_atpase_like"/>
    <property type="match status" value="1"/>
</dbReference>
<dbReference type="GO" id="GO:1990573">
    <property type="term" value="P:potassium ion import across plasma membrane"/>
    <property type="evidence" value="ECO:0007669"/>
    <property type="project" value="TreeGrafter"/>
</dbReference>
<feature type="transmembrane region" description="Helical" evidence="10">
    <location>
        <begin position="161"/>
        <end position="180"/>
    </location>
</feature>
<keyword evidence="5" id="KW-0067">ATP-binding</keyword>
<dbReference type="InterPro" id="IPR006068">
    <property type="entry name" value="ATPase_P-typ_cation-transptr_C"/>
</dbReference>
<evidence type="ECO:0000256" key="7">
    <source>
        <dbReference type="ARBA" id="ARBA00022989"/>
    </source>
</evidence>
<evidence type="ECO:0008006" key="15">
    <source>
        <dbReference type="Google" id="ProtNLM"/>
    </source>
</evidence>
<keyword evidence="8 10" id="KW-0472">Membrane</keyword>
<keyword evidence="3 10" id="KW-0812">Transmembrane</keyword>
<feature type="transmembrane region" description="Helical" evidence="10">
    <location>
        <begin position="999"/>
        <end position="1017"/>
    </location>
</feature>
<dbReference type="GO" id="GO:0005886">
    <property type="term" value="C:plasma membrane"/>
    <property type="evidence" value="ECO:0007669"/>
    <property type="project" value="UniProtKB-SubCell"/>
</dbReference>
<dbReference type="Gene3D" id="1.20.1110.10">
    <property type="entry name" value="Calcium-transporting ATPase, transmembrane domain"/>
    <property type="match status" value="1"/>
</dbReference>
<reference evidence="14" key="1">
    <citation type="submission" date="2021-01" db="EMBL/GenBank/DDBJ databases">
        <authorList>
            <person name="Corre E."/>
            <person name="Pelletier E."/>
            <person name="Niang G."/>
            <person name="Scheremetjew M."/>
            <person name="Finn R."/>
            <person name="Kale V."/>
            <person name="Holt S."/>
            <person name="Cochrane G."/>
            <person name="Meng A."/>
            <person name="Brown T."/>
            <person name="Cohen L."/>
        </authorList>
    </citation>
    <scope>NUCLEOTIDE SEQUENCE</scope>
    <source>
        <strain evidence="14">379</strain>
    </source>
</reference>
<evidence type="ECO:0000256" key="5">
    <source>
        <dbReference type="ARBA" id="ARBA00022840"/>
    </source>
</evidence>
<keyword evidence="7 10" id="KW-1133">Transmembrane helix</keyword>
<dbReference type="InterPro" id="IPR018303">
    <property type="entry name" value="ATPase_P-typ_P_site"/>
</dbReference>
<dbReference type="PRINTS" id="PR00121">
    <property type="entry name" value="NAKATPASE"/>
</dbReference>
<feature type="domain" description="Cation-transporting P-type ATPase N-terminal" evidence="13">
    <location>
        <begin position="95"/>
        <end position="147"/>
    </location>
</feature>
<feature type="transmembrane region" description="Helical" evidence="10">
    <location>
        <begin position="969"/>
        <end position="987"/>
    </location>
</feature>
<dbReference type="Gene3D" id="3.40.50.1000">
    <property type="entry name" value="HAD superfamily/HAD-like"/>
    <property type="match status" value="1"/>
</dbReference>
<dbReference type="GO" id="GO:0030007">
    <property type="term" value="P:intracellular potassium ion homeostasis"/>
    <property type="evidence" value="ECO:0007669"/>
    <property type="project" value="TreeGrafter"/>
</dbReference>
<feature type="transmembrane region" description="Helical" evidence="10">
    <location>
        <begin position="133"/>
        <end position="155"/>
    </location>
</feature>
<keyword evidence="6" id="KW-1278">Translocase</keyword>
<feature type="region of interest" description="Disordered" evidence="9">
    <location>
        <begin position="1"/>
        <end position="36"/>
    </location>
</feature>
<dbReference type="InterPro" id="IPR004014">
    <property type="entry name" value="ATPase_P-typ_cation-transptr_N"/>
</dbReference>
<evidence type="ECO:0000256" key="2">
    <source>
        <dbReference type="ARBA" id="ARBA00022475"/>
    </source>
</evidence>
<proteinExistence type="predicted"/>
<dbReference type="GO" id="GO:0036376">
    <property type="term" value="P:sodium ion export across plasma membrane"/>
    <property type="evidence" value="ECO:0007669"/>
    <property type="project" value="TreeGrafter"/>
</dbReference>
<dbReference type="Gene3D" id="3.40.1110.10">
    <property type="entry name" value="Calcium-transporting ATPase, cytoplasmic domain N"/>
    <property type="match status" value="1"/>
</dbReference>
<evidence type="ECO:0000256" key="3">
    <source>
        <dbReference type="ARBA" id="ARBA00022692"/>
    </source>
</evidence>
<evidence type="ECO:0000256" key="10">
    <source>
        <dbReference type="SAM" id="Phobius"/>
    </source>
</evidence>
<dbReference type="InterPro" id="IPR050510">
    <property type="entry name" value="Cation_transp_ATPase_P-type"/>
</dbReference>
<comment type="subcellular location">
    <subcellularLocation>
        <location evidence="1">Cell membrane</location>
        <topology evidence="1">Multi-pass membrane protein</topology>
    </subcellularLocation>
</comment>